<dbReference type="EMBL" id="JANJYI010000005">
    <property type="protein sequence ID" value="KAK2649345.1"/>
    <property type="molecule type" value="Genomic_DNA"/>
</dbReference>
<proteinExistence type="predicted"/>
<keyword evidence="2" id="KW-1185">Reference proteome</keyword>
<accession>A0AAD9U8F1</accession>
<comment type="caution">
    <text evidence="1">The sequence shown here is derived from an EMBL/GenBank/DDBJ whole genome shotgun (WGS) entry which is preliminary data.</text>
</comment>
<name>A0AAD9U8F1_9ROSI</name>
<evidence type="ECO:0000313" key="1">
    <source>
        <dbReference type="EMBL" id="KAK2649345.1"/>
    </source>
</evidence>
<evidence type="ECO:0000313" key="2">
    <source>
        <dbReference type="Proteomes" id="UP001280121"/>
    </source>
</evidence>
<dbReference type="PANTHER" id="PTHR47481">
    <property type="match status" value="1"/>
</dbReference>
<gene>
    <name evidence="1" type="ORF">Ddye_016834</name>
</gene>
<protein>
    <submittedName>
        <fullName evidence="1">Uncharacterized protein</fullName>
    </submittedName>
</protein>
<dbReference type="Proteomes" id="UP001280121">
    <property type="component" value="Unassembled WGS sequence"/>
</dbReference>
<reference evidence="1" key="1">
    <citation type="journal article" date="2023" name="Plant J.">
        <title>Genome sequences and population genomics provide insights into the demographic history, inbreeding, and mutation load of two 'living fossil' tree species of Dipteronia.</title>
        <authorList>
            <person name="Feng Y."/>
            <person name="Comes H.P."/>
            <person name="Chen J."/>
            <person name="Zhu S."/>
            <person name="Lu R."/>
            <person name="Zhang X."/>
            <person name="Li P."/>
            <person name="Qiu J."/>
            <person name="Olsen K.M."/>
            <person name="Qiu Y."/>
        </authorList>
    </citation>
    <scope>NUCLEOTIDE SEQUENCE</scope>
    <source>
        <strain evidence="1">KIB01</strain>
    </source>
</reference>
<organism evidence="1 2">
    <name type="scientific">Dipteronia dyeriana</name>
    <dbReference type="NCBI Taxonomy" id="168575"/>
    <lineage>
        <taxon>Eukaryota</taxon>
        <taxon>Viridiplantae</taxon>
        <taxon>Streptophyta</taxon>
        <taxon>Embryophyta</taxon>
        <taxon>Tracheophyta</taxon>
        <taxon>Spermatophyta</taxon>
        <taxon>Magnoliopsida</taxon>
        <taxon>eudicotyledons</taxon>
        <taxon>Gunneridae</taxon>
        <taxon>Pentapetalae</taxon>
        <taxon>rosids</taxon>
        <taxon>malvids</taxon>
        <taxon>Sapindales</taxon>
        <taxon>Sapindaceae</taxon>
        <taxon>Hippocastanoideae</taxon>
        <taxon>Acereae</taxon>
        <taxon>Dipteronia</taxon>
    </lineage>
</organism>
<sequence>MVKVLQLKHQLQNIKNRAGTITDFVLKVKTIGDSLKVDGQTVSENDLILSILHGVGHEYDFVVTVIISQRNNMTF</sequence>
<dbReference type="PANTHER" id="PTHR47481:SF22">
    <property type="entry name" value="RETROTRANSPOSON GAG DOMAIN-CONTAINING PROTEIN"/>
    <property type="match status" value="1"/>
</dbReference>
<dbReference type="AlphaFoldDB" id="A0AAD9U8F1"/>